<evidence type="ECO:0000313" key="2">
    <source>
        <dbReference type="EMBL" id="OYX32108.1"/>
    </source>
</evidence>
<evidence type="ECO:0000313" key="3">
    <source>
        <dbReference type="Proteomes" id="UP000215595"/>
    </source>
</evidence>
<sequence length="101" mass="11719">MSFLKNKPDVFDDDFEPDLTDPDNPEWTEEDFARALRPHEFPEWIFEAFPNTPRPVRGTQKGPTKTPISLRVDTDILERYRATGPGWQSRMNDALRKAMPG</sequence>
<dbReference type="Proteomes" id="UP000215595">
    <property type="component" value="Unassembled WGS sequence"/>
</dbReference>
<dbReference type="Pfam" id="PF14384">
    <property type="entry name" value="BrnA_antitoxin"/>
    <property type="match status" value="1"/>
</dbReference>
<dbReference type="EMBL" id="NCEB01000025">
    <property type="protein sequence ID" value="OYX32108.1"/>
    <property type="molecule type" value="Genomic_DNA"/>
</dbReference>
<feature type="region of interest" description="Disordered" evidence="1">
    <location>
        <begin position="50"/>
        <end position="69"/>
    </location>
</feature>
<feature type="region of interest" description="Disordered" evidence="1">
    <location>
        <begin position="1"/>
        <end position="26"/>
    </location>
</feature>
<dbReference type="InterPro" id="IPR025528">
    <property type="entry name" value="BrnA_antitoxin"/>
</dbReference>
<evidence type="ECO:0008006" key="4">
    <source>
        <dbReference type="Google" id="ProtNLM"/>
    </source>
</evidence>
<proteinExistence type="predicted"/>
<name>A0A258FJB5_9CAUL</name>
<protein>
    <recommendedName>
        <fullName evidence="4">BrnA antitoxin family protein</fullName>
    </recommendedName>
</protein>
<accession>A0A258FJB5</accession>
<comment type="caution">
    <text evidence="2">The sequence shown here is derived from an EMBL/GenBank/DDBJ whole genome shotgun (WGS) entry which is preliminary data.</text>
</comment>
<organism evidence="2 3">
    <name type="scientific">Brevundimonas subvibrioides</name>
    <dbReference type="NCBI Taxonomy" id="74313"/>
    <lineage>
        <taxon>Bacteria</taxon>
        <taxon>Pseudomonadati</taxon>
        <taxon>Pseudomonadota</taxon>
        <taxon>Alphaproteobacteria</taxon>
        <taxon>Caulobacterales</taxon>
        <taxon>Caulobacteraceae</taxon>
        <taxon>Brevundimonas</taxon>
    </lineage>
</organism>
<gene>
    <name evidence="2" type="ORF">B7Z01_11640</name>
</gene>
<feature type="compositionally biased region" description="Acidic residues" evidence="1">
    <location>
        <begin position="11"/>
        <end position="26"/>
    </location>
</feature>
<dbReference type="AlphaFoldDB" id="A0A258FJB5"/>
<evidence type="ECO:0000256" key="1">
    <source>
        <dbReference type="SAM" id="MobiDB-lite"/>
    </source>
</evidence>
<feature type="compositionally biased region" description="Basic and acidic residues" evidence="1">
    <location>
        <begin position="1"/>
        <end position="10"/>
    </location>
</feature>
<reference evidence="2 3" key="1">
    <citation type="submission" date="2017-03" db="EMBL/GenBank/DDBJ databases">
        <title>Lifting the veil on microbial sulfur biogeochemistry in mining wastewaters.</title>
        <authorList>
            <person name="Kantor R.S."/>
            <person name="Colenbrander Nelson T."/>
            <person name="Marshall S."/>
            <person name="Bennett D."/>
            <person name="Apte S."/>
            <person name="Camacho D."/>
            <person name="Thomas B.C."/>
            <person name="Warren L.A."/>
            <person name="Banfield J.F."/>
        </authorList>
    </citation>
    <scope>NUCLEOTIDE SEQUENCE [LARGE SCALE GENOMIC DNA]</scope>
    <source>
        <strain evidence="2">32-69-9</strain>
    </source>
</reference>